<evidence type="ECO:0000259" key="13">
    <source>
        <dbReference type="SMART" id="SM00382"/>
    </source>
</evidence>
<feature type="region of interest" description="Disordered" evidence="12">
    <location>
        <begin position="631"/>
        <end position="710"/>
    </location>
</feature>
<gene>
    <name evidence="14" type="ORF">FB45DRAFT_927812</name>
</gene>
<proteinExistence type="inferred from homology"/>
<dbReference type="GO" id="GO:0005743">
    <property type="term" value="C:mitochondrial inner membrane"/>
    <property type="evidence" value="ECO:0007669"/>
    <property type="project" value="UniProtKB-SubCell"/>
</dbReference>
<evidence type="ECO:0000256" key="9">
    <source>
        <dbReference type="ARBA" id="ARBA00023128"/>
    </source>
</evidence>
<evidence type="ECO:0000313" key="14">
    <source>
        <dbReference type="EMBL" id="KAJ7622481.1"/>
    </source>
</evidence>
<evidence type="ECO:0000256" key="11">
    <source>
        <dbReference type="ARBA" id="ARBA00048778"/>
    </source>
</evidence>
<evidence type="ECO:0000256" key="5">
    <source>
        <dbReference type="ARBA" id="ARBA00022792"/>
    </source>
</evidence>
<evidence type="ECO:0000256" key="6">
    <source>
        <dbReference type="ARBA" id="ARBA00022801"/>
    </source>
</evidence>
<dbReference type="Pfam" id="PF08740">
    <property type="entry name" value="BCS1_N"/>
    <property type="match status" value="1"/>
</dbReference>
<keyword evidence="8" id="KW-1133">Transmembrane helix</keyword>
<keyword evidence="15" id="KW-1185">Reference proteome</keyword>
<dbReference type="InterPro" id="IPR014851">
    <property type="entry name" value="BCS1_N"/>
</dbReference>
<dbReference type="PANTHER" id="PTHR23070">
    <property type="entry name" value="BCS1 AAA-TYPE ATPASE"/>
    <property type="match status" value="1"/>
</dbReference>
<dbReference type="SMART" id="SM00382">
    <property type="entry name" value="AAA"/>
    <property type="match status" value="1"/>
</dbReference>
<dbReference type="GO" id="GO:0016887">
    <property type="term" value="F:ATP hydrolysis activity"/>
    <property type="evidence" value="ECO:0007669"/>
    <property type="project" value="InterPro"/>
</dbReference>
<dbReference type="Gene3D" id="3.40.50.300">
    <property type="entry name" value="P-loop containing nucleotide triphosphate hydrolases"/>
    <property type="match status" value="1"/>
</dbReference>
<evidence type="ECO:0000256" key="8">
    <source>
        <dbReference type="ARBA" id="ARBA00022989"/>
    </source>
</evidence>
<dbReference type="AlphaFoldDB" id="A0AAD7FIX6"/>
<keyword evidence="7" id="KW-0067">ATP-binding</keyword>
<feature type="domain" description="AAA+ ATPase" evidence="13">
    <location>
        <begin position="404"/>
        <end position="540"/>
    </location>
</feature>
<accession>A0AAD7FIX6</accession>
<dbReference type="CDD" id="cd19510">
    <property type="entry name" value="RecA-like_BCS1"/>
    <property type="match status" value="1"/>
</dbReference>
<dbReference type="Pfam" id="PF00004">
    <property type="entry name" value="AAA"/>
    <property type="match status" value="1"/>
</dbReference>
<evidence type="ECO:0000256" key="1">
    <source>
        <dbReference type="ARBA" id="ARBA00004434"/>
    </source>
</evidence>
<comment type="similarity">
    <text evidence="2">Belongs to the AAA ATPase family. BCS1 subfamily.</text>
</comment>
<evidence type="ECO:0000256" key="7">
    <source>
        <dbReference type="ARBA" id="ARBA00022840"/>
    </source>
</evidence>
<keyword evidence="6" id="KW-0378">Hydrolase</keyword>
<dbReference type="InterPro" id="IPR057495">
    <property type="entry name" value="AAA_lid_BCS1"/>
</dbReference>
<dbReference type="InterPro" id="IPR050747">
    <property type="entry name" value="Mitochondrial_chaperone_BCS1"/>
</dbReference>
<keyword evidence="3" id="KW-0812">Transmembrane</keyword>
<dbReference type="GO" id="GO:0005524">
    <property type="term" value="F:ATP binding"/>
    <property type="evidence" value="ECO:0007669"/>
    <property type="project" value="UniProtKB-KW"/>
</dbReference>
<evidence type="ECO:0000256" key="10">
    <source>
        <dbReference type="ARBA" id="ARBA00023136"/>
    </source>
</evidence>
<evidence type="ECO:0000256" key="4">
    <source>
        <dbReference type="ARBA" id="ARBA00022741"/>
    </source>
</evidence>
<evidence type="ECO:0000256" key="2">
    <source>
        <dbReference type="ARBA" id="ARBA00007448"/>
    </source>
</evidence>
<dbReference type="InterPro" id="IPR027417">
    <property type="entry name" value="P-loop_NTPase"/>
</dbReference>
<organism evidence="14 15">
    <name type="scientific">Roridomyces roridus</name>
    <dbReference type="NCBI Taxonomy" id="1738132"/>
    <lineage>
        <taxon>Eukaryota</taxon>
        <taxon>Fungi</taxon>
        <taxon>Dikarya</taxon>
        <taxon>Basidiomycota</taxon>
        <taxon>Agaricomycotina</taxon>
        <taxon>Agaricomycetes</taxon>
        <taxon>Agaricomycetidae</taxon>
        <taxon>Agaricales</taxon>
        <taxon>Marasmiineae</taxon>
        <taxon>Mycenaceae</taxon>
        <taxon>Roridomyces</taxon>
    </lineage>
</organism>
<evidence type="ECO:0000313" key="15">
    <source>
        <dbReference type="Proteomes" id="UP001221142"/>
    </source>
</evidence>
<dbReference type="InterPro" id="IPR003959">
    <property type="entry name" value="ATPase_AAA_core"/>
</dbReference>
<dbReference type="InterPro" id="IPR003960">
    <property type="entry name" value="ATPase_AAA_CS"/>
</dbReference>
<keyword evidence="9" id="KW-0496">Mitochondrion</keyword>
<dbReference type="Pfam" id="PF25426">
    <property type="entry name" value="AAA_lid_BCS1"/>
    <property type="match status" value="1"/>
</dbReference>
<dbReference type="SUPFAM" id="SSF52540">
    <property type="entry name" value="P-loop containing nucleoside triphosphate hydrolases"/>
    <property type="match status" value="1"/>
</dbReference>
<evidence type="ECO:0000256" key="12">
    <source>
        <dbReference type="SAM" id="MobiDB-lite"/>
    </source>
</evidence>
<reference evidence="14" key="1">
    <citation type="submission" date="2023-03" db="EMBL/GenBank/DDBJ databases">
        <title>Massive genome expansion in bonnet fungi (Mycena s.s.) driven by repeated elements and novel gene families across ecological guilds.</title>
        <authorList>
            <consortium name="Lawrence Berkeley National Laboratory"/>
            <person name="Harder C.B."/>
            <person name="Miyauchi S."/>
            <person name="Viragh M."/>
            <person name="Kuo A."/>
            <person name="Thoen E."/>
            <person name="Andreopoulos B."/>
            <person name="Lu D."/>
            <person name="Skrede I."/>
            <person name="Drula E."/>
            <person name="Henrissat B."/>
            <person name="Morin E."/>
            <person name="Kohler A."/>
            <person name="Barry K."/>
            <person name="LaButti K."/>
            <person name="Morin E."/>
            <person name="Salamov A."/>
            <person name="Lipzen A."/>
            <person name="Mereny Z."/>
            <person name="Hegedus B."/>
            <person name="Baldrian P."/>
            <person name="Stursova M."/>
            <person name="Weitz H."/>
            <person name="Taylor A."/>
            <person name="Grigoriev I.V."/>
            <person name="Nagy L.G."/>
            <person name="Martin F."/>
            <person name="Kauserud H."/>
        </authorList>
    </citation>
    <scope>NUCLEOTIDE SEQUENCE</scope>
    <source>
        <strain evidence="14">9284</strain>
    </source>
</reference>
<comment type="subcellular location">
    <subcellularLocation>
        <location evidence="1">Mitochondrion inner membrane</location>
        <topology evidence="1">Single-pass membrane protein</topology>
    </subcellularLocation>
</comment>
<dbReference type="PROSITE" id="PS00674">
    <property type="entry name" value="AAA"/>
    <property type="match status" value="1"/>
</dbReference>
<evidence type="ECO:0000256" key="3">
    <source>
        <dbReference type="ARBA" id="ARBA00022692"/>
    </source>
</evidence>
<dbReference type="Proteomes" id="UP001221142">
    <property type="component" value="Unassembled WGS sequence"/>
</dbReference>
<dbReference type="EMBL" id="JARKIF010000015">
    <property type="protein sequence ID" value="KAJ7622481.1"/>
    <property type="molecule type" value="Genomic_DNA"/>
</dbReference>
<keyword evidence="10" id="KW-0472">Membrane</keyword>
<keyword evidence="5" id="KW-0999">Mitochondrion inner membrane</keyword>
<dbReference type="InterPro" id="IPR003593">
    <property type="entry name" value="AAA+_ATPase"/>
</dbReference>
<sequence length="710" mass="78271">MHALVGPMAVGINNQSSRTAYTHHLSSPAQVSMNIFDILLRLIKHLASRSLHTGTHFLGFGLSGLRAVGSNPTVKDLFRLITLGTIVEVGRMVGEKGLEFWQEFFVVKAEFQMDDFAYDWVTAYLENQNLWNESKTFNVLARNSAVYKPCGRLLPMPNSGKMTNHPAPSYEAAPTQSPSLLRWRGYWMTIRKRSPRYSDAENAHKGTLMITLWSRNTRILDDFVSTAREFYYANSQLVPRKQFDVRSEPSESLLNATFFHGDTAYHWVLEYLISIDAFNSTMNLAVTSWQSDLGWPPARAGDDDSERYVPAAGSIVVVQLYSLHSSDRKVLSDFVAHVKERYSGRDKVSVHLANGNGVWGRTISKSRRALSTLLLPGSTKETILNDAKDFLAGKEWYSRAGIPHRRGYLLYGAPGTGKSSTVHAIAGELELEIYVIPLANAGMNDYTLGELISHTPSRCILLLEDIDCAFPSRVDHQHAQNHHSEPRSAVTLSGLLNVLDSISSGEGRITFATTNHIDHLDPALIRPGRMDVKIEFRLASTAQIEGVFKVFFRPLDAENPKSIDESGTKTSSLPDTEEEVARYAADFAASVPTDTYSIAQIQGYLFTKKGDPKAAVEGVVEWVVAQTQDTLSKSSVSGSEFDSEEDDDDHPSPPPGYARPLQVEPECGQADTQLVQAASDGGADLGRGKQGEFESVDGVDDSAVSETADT</sequence>
<comment type="catalytic activity">
    <reaction evidence="11">
        <text>ATP + H2O = ADP + phosphate + H(+)</text>
        <dbReference type="Rhea" id="RHEA:13065"/>
        <dbReference type="ChEBI" id="CHEBI:15377"/>
        <dbReference type="ChEBI" id="CHEBI:15378"/>
        <dbReference type="ChEBI" id="CHEBI:30616"/>
        <dbReference type="ChEBI" id="CHEBI:43474"/>
        <dbReference type="ChEBI" id="CHEBI:456216"/>
    </reaction>
    <physiologicalReaction direction="left-to-right" evidence="11">
        <dbReference type="Rhea" id="RHEA:13066"/>
    </physiologicalReaction>
</comment>
<name>A0AAD7FIX6_9AGAR</name>
<protein>
    <recommendedName>
        <fullName evidence="13">AAA+ ATPase domain-containing protein</fullName>
    </recommendedName>
</protein>
<keyword evidence="4" id="KW-0547">Nucleotide-binding</keyword>
<comment type="caution">
    <text evidence="14">The sequence shown here is derived from an EMBL/GenBank/DDBJ whole genome shotgun (WGS) entry which is preliminary data.</text>
</comment>